<organism evidence="5 6">
    <name type="scientific">Marinoscillum luteum</name>
    <dbReference type="NCBI Taxonomy" id="861051"/>
    <lineage>
        <taxon>Bacteria</taxon>
        <taxon>Pseudomonadati</taxon>
        <taxon>Bacteroidota</taxon>
        <taxon>Cytophagia</taxon>
        <taxon>Cytophagales</taxon>
        <taxon>Reichenbachiellaceae</taxon>
        <taxon>Marinoscillum</taxon>
    </lineage>
</organism>
<keyword evidence="2" id="KW-0808">Transferase</keyword>
<dbReference type="PROSITE" id="PS51165">
    <property type="entry name" value="THUMP"/>
    <property type="match status" value="1"/>
</dbReference>
<evidence type="ECO:0000256" key="2">
    <source>
        <dbReference type="ARBA" id="ARBA00022679"/>
    </source>
</evidence>
<dbReference type="CDD" id="cd11715">
    <property type="entry name" value="THUMP_AdoMetMT"/>
    <property type="match status" value="1"/>
</dbReference>
<dbReference type="PROSITE" id="PS00092">
    <property type="entry name" value="N6_MTASE"/>
    <property type="match status" value="1"/>
</dbReference>
<dbReference type="RefSeq" id="WP_395419002.1">
    <property type="nucleotide sequence ID" value="NZ_JBIPKE010000020.1"/>
</dbReference>
<evidence type="ECO:0000313" key="6">
    <source>
        <dbReference type="Proteomes" id="UP001610063"/>
    </source>
</evidence>
<dbReference type="GO" id="GO:0032259">
    <property type="term" value="P:methylation"/>
    <property type="evidence" value="ECO:0007669"/>
    <property type="project" value="UniProtKB-KW"/>
</dbReference>
<evidence type="ECO:0000256" key="3">
    <source>
        <dbReference type="PROSITE-ProRule" id="PRU00529"/>
    </source>
</evidence>
<dbReference type="Pfam" id="PF02926">
    <property type="entry name" value="THUMP"/>
    <property type="match status" value="1"/>
</dbReference>
<dbReference type="InterPro" id="IPR053943">
    <property type="entry name" value="RlmKL-like_Mtase_CS"/>
</dbReference>
<evidence type="ECO:0000259" key="4">
    <source>
        <dbReference type="PROSITE" id="PS51165"/>
    </source>
</evidence>
<dbReference type="Pfam" id="PF22020">
    <property type="entry name" value="RlmL_1st"/>
    <property type="match status" value="1"/>
</dbReference>
<dbReference type="PANTHER" id="PTHR47313">
    <property type="entry name" value="RIBOSOMAL RNA LARGE SUBUNIT METHYLTRANSFERASE K/L"/>
    <property type="match status" value="1"/>
</dbReference>
<dbReference type="InterPro" id="IPR000241">
    <property type="entry name" value="RlmKL-like_Mtase"/>
</dbReference>
<dbReference type="GO" id="GO:0008168">
    <property type="term" value="F:methyltransferase activity"/>
    <property type="evidence" value="ECO:0007669"/>
    <property type="project" value="UniProtKB-KW"/>
</dbReference>
<name>A0ABW7NEM2_9BACT</name>
<evidence type="ECO:0000313" key="5">
    <source>
        <dbReference type="EMBL" id="MFH6985580.1"/>
    </source>
</evidence>
<keyword evidence="6" id="KW-1185">Reference proteome</keyword>
<sequence>MKIHIKTLFGLEEILAEEVRKIGGQNVEVQKRSVSCEGDMHFLYSANLNLRTALKVLVPVYNFTARTEQQLYDQVMRHDWSKYLNINQTFAIDNTVFSEFFRHSQYAALKTKDAIVDQFRNRTGKRPSVDIKTPDIQFDLYGFKDQFTISLDSSGDTLNRRGYREPGHEAPLNEVLGAGLLHLAGWNKSIPLIDPMCGTGTILIEAAMMGQNIPPQINRHDFGFKNWSNFHPTVWNQVVSEAKAGIRKAQLNITGGDIDGDAVLMVNKSLRKFKLSDSVTVTRQDVRDHRPKTPDGMIISNPPYGERIGRENTNDFYKSIGDVLKNNFAGFDAWLMSSNMEAFKHIKLRASKKIVLFNGPLECKFQKYEMYRGSKEEPK</sequence>
<dbReference type="EMBL" id="JBIPKE010000020">
    <property type="protein sequence ID" value="MFH6985580.1"/>
    <property type="molecule type" value="Genomic_DNA"/>
</dbReference>
<dbReference type="PROSITE" id="PS01261">
    <property type="entry name" value="UPF0020"/>
    <property type="match status" value="1"/>
</dbReference>
<dbReference type="Gene3D" id="3.30.2130.30">
    <property type="match status" value="1"/>
</dbReference>
<keyword evidence="1 5" id="KW-0489">Methyltransferase</keyword>
<dbReference type="InterPro" id="IPR004114">
    <property type="entry name" value="THUMP_dom"/>
</dbReference>
<comment type="caution">
    <text evidence="5">The sequence shown here is derived from an EMBL/GenBank/DDBJ whole genome shotgun (WGS) entry which is preliminary data.</text>
</comment>
<dbReference type="SUPFAM" id="SSF53335">
    <property type="entry name" value="S-adenosyl-L-methionine-dependent methyltransferases"/>
    <property type="match status" value="1"/>
</dbReference>
<proteinExistence type="predicted"/>
<dbReference type="SMART" id="SM00981">
    <property type="entry name" value="THUMP"/>
    <property type="match status" value="1"/>
</dbReference>
<keyword evidence="3" id="KW-0694">RNA-binding</keyword>
<dbReference type="InterPro" id="IPR002052">
    <property type="entry name" value="DNA_methylase_N6_adenine_CS"/>
</dbReference>
<dbReference type="InterPro" id="IPR029063">
    <property type="entry name" value="SAM-dependent_MTases_sf"/>
</dbReference>
<dbReference type="Gene3D" id="3.40.50.150">
    <property type="entry name" value="Vaccinia Virus protein VP39"/>
    <property type="match status" value="1"/>
</dbReference>
<dbReference type="PANTHER" id="PTHR47313:SF1">
    <property type="entry name" value="RIBOSOMAL RNA LARGE SUBUNIT METHYLTRANSFERASE K_L"/>
    <property type="match status" value="1"/>
</dbReference>
<dbReference type="InterPro" id="IPR054170">
    <property type="entry name" value="RlmL_1st"/>
</dbReference>
<reference evidence="5 6" key="1">
    <citation type="journal article" date="2013" name="Int. J. Syst. Evol. Microbiol.">
        <title>Marinoscillum luteum sp. nov., isolated from marine sediment.</title>
        <authorList>
            <person name="Cha I.T."/>
            <person name="Park S.J."/>
            <person name="Kim S.J."/>
            <person name="Kim J.G."/>
            <person name="Jung M.Y."/>
            <person name="Shin K.S."/>
            <person name="Kwon K.K."/>
            <person name="Yang S.H."/>
            <person name="Seo Y.S."/>
            <person name="Rhee S.K."/>
        </authorList>
    </citation>
    <scope>NUCLEOTIDE SEQUENCE [LARGE SCALE GENOMIC DNA]</scope>
    <source>
        <strain evidence="5 6">KCTC 23939</strain>
    </source>
</reference>
<gene>
    <name evidence="5" type="ORF">ACHKAR_19160</name>
</gene>
<evidence type="ECO:0000256" key="1">
    <source>
        <dbReference type="ARBA" id="ARBA00022603"/>
    </source>
</evidence>
<dbReference type="Pfam" id="PF01170">
    <property type="entry name" value="UPF0020"/>
    <property type="match status" value="1"/>
</dbReference>
<feature type="domain" description="THUMP" evidence="4">
    <location>
        <begin position="42"/>
        <end position="153"/>
    </location>
</feature>
<accession>A0ABW7NEM2</accession>
<dbReference type="Proteomes" id="UP001610063">
    <property type="component" value="Unassembled WGS sequence"/>
</dbReference>
<protein>
    <submittedName>
        <fullName evidence="5">Class I SAM-dependent RNA methyltransferase</fullName>
    </submittedName>
</protein>